<proteinExistence type="predicted"/>
<evidence type="ECO:0000313" key="1">
    <source>
        <dbReference type="EMBL" id="MBB3941166.1"/>
    </source>
</evidence>
<gene>
    <name evidence="1" type="ORF">GGR39_002834</name>
</gene>
<dbReference type="AlphaFoldDB" id="A0A7W6C0B4"/>
<sequence length="178" mass="18879">MRKIWLAVLTVAALSGCGDEDAPQAKAVDDAQDVALVEKLNQPPFKPVLPQPFTTEDIARYDLARAGCMFRPGKQADEQPLFVAQQDRGYLKIEGKLYPLAVKSGSAELPSGAHSTYIGTQNWVELVAQAGEDGAGPGGAKSWPSRLVIHDSNERVAFDSLGQVSCAPSTPEGSTAQG</sequence>
<evidence type="ECO:0000313" key="2">
    <source>
        <dbReference type="Proteomes" id="UP000561459"/>
    </source>
</evidence>
<organism evidence="1 2">
    <name type="scientific">Novosphingobium fluoreni</name>
    <dbReference type="NCBI Taxonomy" id="1391222"/>
    <lineage>
        <taxon>Bacteria</taxon>
        <taxon>Pseudomonadati</taxon>
        <taxon>Pseudomonadota</taxon>
        <taxon>Alphaproteobacteria</taxon>
        <taxon>Sphingomonadales</taxon>
        <taxon>Sphingomonadaceae</taxon>
        <taxon>Novosphingobium</taxon>
    </lineage>
</organism>
<reference evidence="1 2" key="1">
    <citation type="submission" date="2020-08" db="EMBL/GenBank/DDBJ databases">
        <title>Genomic Encyclopedia of Type Strains, Phase IV (KMG-IV): sequencing the most valuable type-strain genomes for metagenomic binning, comparative biology and taxonomic classification.</title>
        <authorList>
            <person name="Goeker M."/>
        </authorList>
    </citation>
    <scope>NUCLEOTIDE SEQUENCE [LARGE SCALE GENOMIC DNA]</scope>
    <source>
        <strain evidence="1 2">DSM 27568</strain>
    </source>
</reference>
<dbReference type="EMBL" id="JACIDY010000007">
    <property type="protein sequence ID" value="MBB3941166.1"/>
    <property type="molecule type" value="Genomic_DNA"/>
</dbReference>
<accession>A0A7W6C0B4</accession>
<evidence type="ECO:0008006" key="3">
    <source>
        <dbReference type="Google" id="ProtNLM"/>
    </source>
</evidence>
<protein>
    <recommendedName>
        <fullName evidence="3">Lipoprotein</fullName>
    </recommendedName>
</protein>
<comment type="caution">
    <text evidence="1">The sequence shown here is derived from an EMBL/GenBank/DDBJ whole genome shotgun (WGS) entry which is preliminary data.</text>
</comment>
<dbReference type="PROSITE" id="PS51257">
    <property type="entry name" value="PROKAR_LIPOPROTEIN"/>
    <property type="match status" value="1"/>
</dbReference>
<name>A0A7W6C0B4_9SPHN</name>
<keyword evidence="2" id="KW-1185">Reference proteome</keyword>
<dbReference type="RefSeq" id="WP_221226140.1">
    <property type="nucleotide sequence ID" value="NZ_JACIDY010000007.1"/>
</dbReference>
<dbReference type="Proteomes" id="UP000561459">
    <property type="component" value="Unassembled WGS sequence"/>
</dbReference>